<name>A0A9R1XK04_LACSA</name>
<dbReference type="Proteomes" id="UP000235145">
    <property type="component" value="Unassembled WGS sequence"/>
</dbReference>
<protein>
    <submittedName>
        <fullName evidence="1">Uncharacterized protein</fullName>
    </submittedName>
</protein>
<dbReference type="EMBL" id="NBSK02000004">
    <property type="protein sequence ID" value="KAJ0210482.1"/>
    <property type="molecule type" value="Genomic_DNA"/>
</dbReference>
<organism evidence="1 2">
    <name type="scientific">Lactuca sativa</name>
    <name type="common">Garden lettuce</name>
    <dbReference type="NCBI Taxonomy" id="4236"/>
    <lineage>
        <taxon>Eukaryota</taxon>
        <taxon>Viridiplantae</taxon>
        <taxon>Streptophyta</taxon>
        <taxon>Embryophyta</taxon>
        <taxon>Tracheophyta</taxon>
        <taxon>Spermatophyta</taxon>
        <taxon>Magnoliopsida</taxon>
        <taxon>eudicotyledons</taxon>
        <taxon>Gunneridae</taxon>
        <taxon>Pentapetalae</taxon>
        <taxon>asterids</taxon>
        <taxon>campanulids</taxon>
        <taxon>Asterales</taxon>
        <taxon>Asteraceae</taxon>
        <taxon>Cichorioideae</taxon>
        <taxon>Cichorieae</taxon>
        <taxon>Lactucinae</taxon>
        <taxon>Lactuca</taxon>
    </lineage>
</organism>
<dbReference type="PROSITE" id="PS51257">
    <property type="entry name" value="PROKAR_LIPOPROTEIN"/>
    <property type="match status" value="1"/>
</dbReference>
<evidence type="ECO:0000313" key="2">
    <source>
        <dbReference type="Proteomes" id="UP000235145"/>
    </source>
</evidence>
<keyword evidence="2" id="KW-1185">Reference proteome</keyword>
<comment type="caution">
    <text evidence="1">The sequence shown here is derived from an EMBL/GenBank/DDBJ whole genome shotgun (WGS) entry which is preliminary data.</text>
</comment>
<reference evidence="1 2" key="1">
    <citation type="journal article" date="2017" name="Nat. Commun.">
        <title>Genome assembly with in vitro proximity ligation data and whole-genome triplication in lettuce.</title>
        <authorList>
            <person name="Reyes-Chin-Wo S."/>
            <person name="Wang Z."/>
            <person name="Yang X."/>
            <person name="Kozik A."/>
            <person name="Arikit S."/>
            <person name="Song C."/>
            <person name="Xia L."/>
            <person name="Froenicke L."/>
            <person name="Lavelle D.O."/>
            <person name="Truco M.J."/>
            <person name="Xia R."/>
            <person name="Zhu S."/>
            <person name="Xu C."/>
            <person name="Xu H."/>
            <person name="Xu X."/>
            <person name="Cox K."/>
            <person name="Korf I."/>
            <person name="Meyers B.C."/>
            <person name="Michelmore R.W."/>
        </authorList>
    </citation>
    <scope>NUCLEOTIDE SEQUENCE [LARGE SCALE GENOMIC DNA]</scope>
    <source>
        <strain evidence="2">cv. Salinas</strain>
        <tissue evidence="1">Seedlings</tissue>
    </source>
</reference>
<sequence>MSSRKLWKIAYKSGLTVVMTSGCNRSAYSDDNQSWSCCWSVKSSEGVVVLGCFGTRIDQRCCCFIYRRRTGNKWSDIRYFVGAGRSSSPVLKLLSTGNDKLLPTGNEGNCSVVLWASPAA</sequence>
<evidence type="ECO:0000313" key="1">
    <source>
        <dbReference type="EMBL" id="KAJ0210482.1"/>
    </source>
</evidence>
<proteinExistence type="predicted"/>
<accession>A0A9R1XK04</accession>
<dbReference type="AlphaFoldDB" id="A0A9R1XK04"/>
<gene>
    <name evidence="1" type="ORF">LSAT_V11C400211560</name>
</gene>